<dbReference type="AlphaFoldDB" id="X0TID3"/>
<dbReference type="PANTHER" id="PTHR42788:SF13">
    <property type="entry name" value="ALIPHATIC SULFONATES IMPORT ATP-BINDING PROTEIN SSUB"/>
    <property type="match status" value="1"/>
</dbReference>
<keyword evidence="1" id="KW-0813">Transport</keyword>
<protein>
    <recommendedName>
        <fullName evidence="2">ABC transporter domain-containing protein</fullName>
    </recommendedName>
</protein>
<accession>X0TID3</accession>
<dbReference type="InterPro" id="IPR050166">
    <property type="entry name" value="ABC_transporter_ATP-bind"/>
</dbReference>
<feature type="domain" description="ABC transporter" evidence="2">
    <location>
        <begin position="24"/>
        <end position="54"/>
    </location>
</feature>
<proteinExistence type="predicted"/>
<dbReference type="GO" id="GO:0016887">
    <property type="term" value="F:ATP hydrolysis activity"/>
    <property type="evidence" value="ECO:0007669"/>
    <property type="project" value="InterPro"/>
</dbReference>
<dbReference type="Pfam" id="PF00005">
    <property type="entry name" value="ABC_tran"/>
    <property type="match status" value="1"/>
</dbReference>
<dbReference type="Gene3D" id="3.40.50.300">
    <property type="entry name" value="P-loop containing nucleotide triphosphate hydrolases"/>
    <property type="match status" value="1"/>
</dbReference>
<dbReference type="PANTHER" id="PTHR42788">
    <property type="entry name" value="TAURINE IMPORT ATP-BINDING PROTEIN-RELATED"/>
    <property type="match status" value="1"/>
</dbReference>
<feature type="non-terminal residue" evidence="3">
    <location>
        <position position="55"/>
    </location>
</feature>
<evidence type="ECO:0000313" key="3">
    <source>
        <dbReference type="EMBL" id="GAF87922.1"/>
    </source>
</evidence>
<evidence type="ECO:0000259" key="2">
    <source>
        <dbReference type="Pfam" id="PF00005"/>
    </source>
</evidence>
<name>X0TID3_9ZZZZ</name>
<comment type="caution">
    <text evidence="3">The sequence shown here is derived from an EMBL/GenBank/DDBJ whole genome shotgun (WGS) entry which is preliminary data.</text>
</comment>
<dbReference type="InterPro" id="IPR003439">
    <property type="entry name" value="ABC_transporter-like_ATP-bd"/>
</dbReference>
<dbReference type="SUPFAM" id="SSF52540">
    <property type="entry name" value="P-loop containing nucleoside triphosphate hydrolases"/>
    <property type="match status" value="1"/>
</dbReference>
<dbReference type="InterPro" id="IPR027417">
    <property type="entry name" value="P-loop_NTPase"/>
</dbReference>
<gene>
    <name evidence="3" type="ORF">S01H1_22317</name>
</gene>
<dbReference type="GO" id="GO:0005524">
    <property type="term" value="F:ATP binding"/>
    <property type="evidence" value="ECO:0007669"/>
    <property type="project" value="InterPro"/>
</dbReference>
<sequence>MSLLEVKNLSKDFYRKDGTVISVLSSINLSINKGETFAIIGPNGSGKTTLLRILG</sequence>
<evidence type="ECO:0000256" key="1">
    <source>
        <dbReference type="ARBA" id="ARBA00022448"/>
    </source>
</evidence>
<organism evidence="3">
    <name type="scientific">marine sediment metagenome</name>
    <dbReference type="NCBI Taxonomy" id="412755"/>
    <lineage>
        <taxon>unclassified sequences</taxon>
        <taxon>metagenomes</taxon>
        <taxon>ecological metagenomes</taxon>
    </lineage>
</organism>
<reference evidence="3" key="1">
    <citation type="journal article" date="2014" name="Front. Microbiol.">
        <title>High frequency of phylogenetically diverse reductive dehalogenase-homologous genes in deep subseafloor sedimentary metagenomes.</title>
        <authorList>
            <person name="Kawai M."/>
            <person name="Futagami T."/>
            <person name="Toyoda A."/>
            <person name="Takaki Y."/>
            <person name="Nishi S."/>
            <person name="Hori S."/>
            <person name="Arai W."/>
            <person name="Tsubouchi T."/>
            <person name="Morono Y."/>
            <person name="Uchiyama I."/>
            <person name="Ito T."/>
            <person name="Fujiyama A."/>
            <person name="Inagaki F."/>
            <person name="Takami H."/>
        </authorList>
    </citation>
    <scope>NUCLEOTIDE SEQUENCE</scope>
    <source>
        <strain evidence="3">Expedition CK06-06</strain>
    </source>
</reference>
<dbReference type="EMBL" id="BARS01012568">
    <property type="protein sequence ID" value="GAF87922.1"/>
    <property type="molecule type" value="Genomic_DNA"/>
</dbReference>